<dbReference type="EMBL" id="CAJNJA010056897">
    <property type="protein sequence ID" value="CAE7860370.1"/>
    <property type="molecule type" value="Genomic_DNA"/>
</dbReference>
<dbReference type="AlphaFoldDB" id="A0A813A9A7"/>
<sequence>MGKGKGKYGKDGKDGKGGSKDGAANLADAAQGSTSTAAATTFVVDHSNFYNLSFMATENHEAFITQPLTPTSMVLDLGCTRDMTSRVATQDMMKFCDPNKSTKRKQKLVICMYDREFSVQSTEFDIVEFHFDLQPDKALLSSPILGIQKMDPEEPENLVFATDDEWMIDENKMELIRVHKKMRQIKYDPKDGHTPVPLEFLDTTRKTIMECSKDHLIGWILAEGYDSSTIFDPRFTVLLSQCVTGTRKHCQFFLLLRSTRSYRITDRGTELEVHTTTSSEAVSLRPMSKNVRVLTLPYREFEYCNVYRGYASRPLVHDCISETRGYEDPHGDMPVDDEEMPPPQGQQPEPDLDNDPIELGSGSDPPGAPPGGGTLVPVPEDDSSDLDMPYDPSNDDGGHPPGVKSTYAVACTGNTDSYPIVPVPIPLHPQFPVPQSLRAVHPVGPPVVLLPGQSAGKKDPVPEGDFPSHDEPPVPDADGDSDSDATVDYHEDSLLALAVGDEDSSKMS</sequence>
<reference evidence="2" key="1">
    <citation type="submission" date="2021-02" db="EMBL/GenBank/DDBJ databases">
        <authorList>
            <person name="Dougan E. K."/>
            <person name="Rhodes N."/>
            <person name="Thang M."/>
            <person name="Chan C."/>
        </authorList>
    </citation>
    <scope>NUCLEOTIDE SEQUENCE</scope>
</reference>
<comment type="caution">
    <text evidence="2">The sequence shown here is derived from an EMBL/GenBank/DDBJ whole genome shotgun (WGS) entry which is preliminary data.</text>
</comment>
<feature type="compositionally biased region" description="Basic and acidic residues" evidence="1">
    <location>
        <begin position="456"/>
        <end position="472"/>
    </location>
</feature>
<proteinExistence type="predicted"/>
<gene>
    <name evidence="2" type="ORF">SNEC2469_LOCUS27225</name>
</gene>
<feature type="region of interest" description="Disordered" evidence="1">
    <location>
        <begin position="448"/>
        <end position="508"/>
    </location>
</feature>
<organism evidence="2 3">
    <name type="scientific">Symbiodinium necroappetens</name>
    <dbReference type="NCBI Taxonomy" id="1628268"/>
    <lineage>
        <taxon>Eukaryota</taxon>
        <taxon>Sar</taxon>
        <taxon>Alveolata</taxon>
        <taxon>Dinophyceae</taxon>
        <taxon>Suessiales</taxon>
        <taxon>Symbiodiniaceae</taxon>
        <taxon>Symbiodinium</taxon>
    </lineage>
</organism>
<feature type="compositionally biased region" description="Basic and acidic residues" evidence="1">
    <location>
        <begin position="323"/>
        <end position="333"/>
    </location>
</feature>
<accession>A0A813A9A7</accession>
<evidence type="ECO:0000256" key="1">
    <source>
        <dbReference type="SAM" id="MobiDB-lite"/>
    </source>
</evidence>
<evidence type="ECO:0000313" key="3">
    <source>
        <dbReference type="Proteomes" id="UP000601435"/>
    </source>
</evidence>
<feature type="region of interest" description="Disordered" evidence="1">
    <location>
        <begin position="323"/>
        <end position="408"/>
    </location>
</feature>
<keyword evidence="3" id="KW-1185">Reference proteome</keyword>
<feature type="compositionally biased region" description="Basic and acidic residues" evidence="1">
    <location>
        <begin position="8"/>
        <end position="19"/>
    </location>
</feature>
<dbReference type="Proteomes" id="UP000601435">
    <property type="component" value="Unassembled WGS sequence"/>
</dbReference>
<protein>
    <submittedName>
        <fullName evidence="2">Uncharacterized protein</fullName>
    </submittedName>
</protein>
<evidence type="ECO:0000313" key="2">
    <source>
        <dbReference type="EMBL" id="CAE7860370.1"/>
    </source>
</evidence>
<name>A0A813A9A7_9DINO</name>
<feature type="region of interest" description="Disordered" evidence="1">
    <location>
        <begin position="1"/>
        <end position="20"/>
    </location>
</feature>